<dbReference type="AlphaFoldDB" id="A0A6I0EVU8"/>
<dbReference type="PROSITE" id="PS51737">
    <property type="entry name" value="RECOMBINASE_DNA_BIND"/>
    <property type="match status" value="1"/>
</dbReference>
<dbReference type="InterPro" id="IPR050639">
    <property type="entry name" value="SSR_resolvase"/>
</dbReference>
<comment type="caution">
    <text evidence="3">The sequence shown here is derived from an EMBL/GenBank/DDBJ whole genome shotgun (WGS) entry which is preliminary data.</text>
</comment>
<dbReference type="InterPro" id="IPR038109">
    <property type="entry name" value="DNA_bind_recomb_sf"/>
</dbReference>
<keyword evidence="4" id="KW-1185">Reference proteome</keyword>
<proteinExistence type="predicted"/>
<reference evidence="3 4" key="1">
    <citation type="submission" date="2019-10" db="EMBL/GenBank/DDBJ databases">
        <title>Whole-genome sequence of the extremophile Heliorestis acidaminivorans DSM 24790.</title>
        <authorList>
            <person name="Kyndt J.A."/>
            <person name="Meyer T.E."/>
        </authorList>
    </citation>
    <scope>NUCLEOTIDE SEQUENCE [LARGE SCALE GENOMIC DNA]</scope>
    <source>
        <strain evidence="3 4">DSM 24790</strain>
    </source>
</reference>
<feature type="region of interest" description="Disordered" evidence="1">
    <location>
        <begin position="209"/>
        <end position="234"/>
    </location>
</feature>
<dbReference type="InterPro" id="IPR011109">
    <property type="entry name" value="DNA_bind_recombinase_dom"/>
</dbReference>
<dbReference type="GO" id="GO:0000150">
    <property type="term" value="F:DNA strand exchange activity"/>
    <property type="evidence" value="ECO:0007669"/>
    <property type="project" value="InterPro"/>
</dbReference>
<dbReference type="Pfam" id="PF00239">
    <property type="entry name" value="Resolvase"/>
    <property type="match status" value="1"/>
</dbReference>
<dbReference type="CDD" id="cd00338">
    <property type="entry name" value="Ser_Recombinase"/>
    <property type="match status" value="1"/>
</dbReference>
<dbReference type="Gene3D" id="3.90.1750.20">
    <property type="entry name" value="Putative Large Serine Recombinase, Chain B, Domain 2"/>
    <property type="match status" value="1"/>
</dbReference>
<dbReference type="PANTHER" id="PTHR30461">
    <property type="entry name" value="DNA-INVERTASE FROM LAMBDOID PROPHAGE"/>
    <property type="match status" value="1"/>
</dbReference>
<evidence type="ECO:0000259" key="2">
    <source>
        <dbReference type="PROSITE" id="PS51737"/>
    </source>
</evidence>
<evidence type="ECO:0000256" key="1">
    <source>
        <dbReference type="SAM" id="MobiDB-lite"/>
    </source>
</evidence>
<sequence length="234" mass="26940">MTSIHEVIKPGMRCAFYGRYSTSKQDSSLQLQSVMSFVEDFQCNLVQKYTDEAVSSTKKKMDKRKFLRKVLQDALDNKFDFIAVYKEDRLARDVIEHENIRRFLRDAKKPIVITSTRIIYDESDILVRLLKDGLTSFEAARIQERTRDALEALLKKGRWTGGKAPFGYEYNKRTGKLEAKADKLEIVKQIFSLYLSGIGCRSIAEKHLPSNSNGGKPWTRSNPCTHNHRMSIHA</sequence>
<protein>
    <recommendedName>
        <fullName evidence="2">Recombinase domain-containing protein</fullName>
    </recommendedName>
</protein>
<feature type="compositionally biased region" description="Polar residues" evidence="1">
    <location>
        <begin position="209"/>
        <end position="225"/>
    </location>
</feature>
<accession>A0A6I0EVU8</accession>
<feature type="domain" description="Recombinase" evidence="2">
    <location>
        <begin position="165"/>
        <end position="234"/>
    </location>
</feature>
<dbReference type="RefSeq" id="WP_151621700.1">
    <property type="nucleotide sequence ID" value="NZ_WBXO01000014.1"/>
</dbReference>
<dbReference type="PANTHER" id="PTHR30461:SF23">
    <property type="entry name" value="DNA RECOMBINASE-RELATED"/>
    <property type="match status" value="1"/>
</dbReference>
<evidence type="ECO:0000313" key="4">
    <source>
        <dbReference type="Proteomes" id="UP000468766"/>
    </source>
</evidence>
<dbReference type="OrthoDB" id="9781670at2"/>
<dbReference type="InterPro" id="IPR036162">
    <property type="entry name" value="Resolvase-like_N_sf"/>
</dbReference>
<dbReference type="EMBL" id="WBXO01000014">
    <property type="protein sequence ID" value="KAB2951162.1"/>
    <property type="molecule type" value="Genomic_DNA"/>
</dbReference>
<dbReference type="Gene3D" id="3.40.50.1390">
    <property type="entry name" value="Resolvase, N-terminal catalytic domain"/>
    <property type="match status" value="1"/>
</dbReference>
<dbReference type="SUPFAM" id="SSF53041">
    <property type="entry name" value="Resolvase-like"/>
    <property type="match status" value="1"/>
</dbReference>
<gene>
    <name evidence="3" type="ORF">F9B85_13225</name>
</gene>
<name>A0A6I0EVU8_9FIRM</name>
<evidence type="ECO:0000313" key="3">
    <source>
        <dbReference type="EMBL" id="KAB2951162.1"/>
    </source>
</evidence>
<dbReference type="GO" id="GO:0003677">
    <property type="term" value="F:DNA binding"/>
    <property type="evidence" value="ECO:0007669"/>
    <property type="project" value="InterPro"/>
</dbReference>
<dbReference type="SMART" id="SM00857">
    <property type="entry name" value="Resolvase"/>
    <property type="match status" value="1"/>
</dbReference>
<dbReference type="Proteomes" id="UP000468766">
    <property type="component" value="Unassembled WGS sequence"/>
</dbReference>
<dbReference type="InterPro" id="IPR006119">
    <property type="entry name" value="Resolv_N"/>
</dbReference>
<organism evidence="3 4">
    <name type="scientific">Heliorestis acidaminivorans</name>
    <dbReference type="NCBI Taxonomy" id="553427"/>
    <lineage>
        <taxon>Bacteria</taxon>
        <taxon>Bacillati</taxon>
        <taxon>Bacillota</taxon>
        <taxon>Clostridia</taxon>
        <taxon>Eubacteriales</taxon>
        <taxon>Heliobacteriaceae</taxon>
        <taxon>Heliorestis</taxon>
    </lineage>
</organism>